<dbReference type="AlphaFoldDB" id="B8LBV1"/>
<keyword evidence="6" id="KW-0271">Exosome</keyword>
<keyword evidence="7" id="KW-0694">RNA-binding</keyword>
<sequence>MASVKAKAAPKDGQDGEHKASNSSSLEWILDAYRSLEPRNYINEFTSQNVRPDGRPFHTSRPVTVLTSFLNRNSSGSAMVTLGGDDGSDNSSSTRVIAACTLLVGHPGPSTPTHGDIDVLVTASPLSGPRFDCMGRESMDAANAFYNYNSVSGEKDDGVVQLNPETPSSSPQPTDTKDIESWIRRTLRSSRFIDPTELGIEPGKLAWRIRISIQIINHDGNVADAALLCACAALGDLKLPMVEVDRREGGVVRIVKEDEAQVMNGGRNKDVEMRKGRSLTLGPLPVPLTIAILPNIKSKTSASESSILLVDPTRLEEDVSSGNTITMVCNANEEIVEFHKRGSESRLSMDQIAAVACMGFGRAKELEALVVGER</sequence>
<dbReference type="GO" id="GO:0034473">
    <property type="term" value="P:U1 snRNA 3'-end processing"/>
    <property type="evidence" value="ECO:0000318"/>
    <property type="project" value="GO_Central"/>
</dbReference>
<dbReference type="GO" id="GO:0034476">
    <property type="term" value="P:U5 snRNA 3'-end processing"/>
    <property type="evidence" value="ECO:0000318"/>
    <property type="project" value="GO_Central"/>
</dbReference>
<dbReference type="GO" id="GO:0000176">
    <property type="term" value="C:nuclear exosome (RNase complex)"/>
    <property type="evidence" value="ECO:0000318"/>
    <property type="project" value="GO_Central"/>
</dbReference>
<dbReference type="InterPro" id="IPR027408">
    <property type="entry name" value="PNPase/RNase_PH_dom_sf"/>
</dbReference>
<dbReference type="SUPFAM" id="SSF54211">
    <property type="entry name" value="Ribosomal protein S5 domain 2-like"/>
    <property type="match status" value="1"/>
</dbReference>
<dbReference type="OMA" id="WRIRISI"/>
<dbReference type="eggNOG" id="KOG1613">
    <property type="taxonomic scope" value="Eukaryota"/>
</dbReference>
<dbReference type="InterPro" id="IPR036345">
    <property type="entry name" value="ExoRNase_PH_dom2_sf"/>
</dbReference>
<dbReference type="PaxDb" id="35128-Thaps24323"/>
<dbReference type="InterPro" id="IPR015847">
    <property type="entry name" value="ExoRNase_PH_dom2"/>
</dbReference>
<evidence type="ECO:0000256" key="8">
    <source>
        <dbReference type="ARBA" id="ARBA00023242"/>
    </source>
</evidence>
<dbReference type="GO" id="GO:0071038">
    <property type="term" value="P:TRAMP-dependent tRNA surveillance pathway"/>
    <property type="evidence" value="ECO:0000318"/>
    <property type="project" value="GO_Central"/>
</dbReference>
<dbReference type="EMBL" id="DS999415">
    <property type="protein sequence ID" value="EED87247.1"/>
    <property type="molecule type" value="Genomic_DNA"/>
</dbReference>
<dbReference type="KEGG" id="tps:THAPSDRAFT_24323"/>
<name>B8LBV1_THAPS</name>
<evidence type="ECO:0000256" key="7">
    <source>
        <dbReference type="ARBA" id="ARBA00022884"/>
    </source>
</evidence>
<dbReference type="Pfam" id="PF03725">
    <property type="entry name" value="RNase_PH_C"/>
    <property type="match status" value="1"/>
</dbReference>
<dbReference type="InterPro" id="IPR020568">
    <property type="entry name" value="Ribosomal_Su5_D2-typ_SF"/>
</dbReference>
<feature type="region of interest" description="Disordered" evidence="10">
    <location>
        <begin position="1"/>
        <end position="22"/>
    </location>
</feature>
<dbReference type="PANTHER" id="PTHR11097:SF9">
    <property type="entry name" value="EXOSOME COMPLEX COMPONENT RRP43"/>
    <property type="match status" value="1"/>
</dbReference>
<protein>
    <recommendedName>
        <fullName evidence="9">Ribosomal RNA-processing protein 43</fullName>
    </recommendedName>
</protein>
<reference evidence="13 14" key="1">
    <citation type="journal article" date="2004" name="Science">
        <title>The genome of the diatom Thalassiosira pseudonana: ecology, evolution, and metabolism.</title>
        <authorList>
            <person name="Armbrust E.V."/>
            <person name="Berges J.A."/>
            <person name="Bowler C."/>
            <person name="Green B.R."/>
            <person name="Martinez D."/>
            <person name="Putnam N.H."/>
            <person name="Zhou S."/>
            <person name="Allen A.E."/>
            <person name="Apt K.E."/>
            <person name="Bechner M."/>
            <person name="Brzezinski M.A."/>
            <person name="Chaal B.K."/>
            <person name="Chiovitti A."/>
            <person name="Davis A.K."/>
            <person name="Demarest M.S."/>
            <person name="Detter J.C."/>
            <person name="Glavina T."/>
            <person name="Goodstein D."/>
            <person name="Hadi M.Z."/>
            <person name="Hellsten U."/>
            <person name="Hildebrand M."/>
            <person name="Jenkins B.D."/>
            <person name="Jurka J."/>
            <person name="Kapitonov V.V."/>
            <person name="Kroger N."/>
            <person name="Lau W.W."/>
            <person name="Lane T.W."/>
            <person name="Larimer F.W."/>
            <person name="Lippmeier J.C."/>
            <person name="Lucas S."/>
            <person name="Medina M."/>
            <person name="Montsant A."/>
            <person name="Obornik M."/>
            <person name="Parker M.S."/>
            <person name="Palenik B."/>
            <person name="Pazour G.J."/>
            <person name="Richardson P.M."/>
            <person name="Rynearson T.A."/>
            <person name="Saito M.A."/>
            <person name="Schwartz D.C."/>
            <person name="Thamatrakoln K."/>
            <person name="Valentin K."/>
            <person name="Vardi A."/>
            <person name="Wilkerson F.P."/>
            <person name="Rokhsar D.S."/>
        </authorList>
    </citation>
    <scope>NUCLEOTIDE SEQUENCE [LARGE SCALE GENOMIC DNA]</scope>
    <source>
        <strain evidence="13 14">CCMP1335</strain>
    </source>
</reference>
<gene>
    <name evidence="13" type="ORF">THAPSDRAFT_24323</name>
</gene>
<evidence type="ECO:0000256" key="3">
    <source>
        <dbReference type="ARBA" id="ARBA00006678"/>
    </source>
</evidence>
<evidence type="ECO:0000256" key="4">
    <source>
        <dbReference type="ARBA" id="ARBA00022490"/>
    </source>
</evidence>
<keyword evidence="14" id="KW-1185">Reference proteome</keyword>
<dbReference type="GO" id="GO:0000467">
    <property type="term" value="P:exonucleolytic trimming to generate mature 3'-end of 5.8S rRNA from tricistronic rRNA transcript (SSU-rRNA, 5.8S rRNA, LSU-rRNA)"/>
    <property type="evidence" value="ECO:0000318"/>
    <property type="project" value="GO_Central"/>
</dbReference>
<dbReference type="InParanoid" id="B8LBV1"/>
<keyword evidence="5" id="KW-0698">rRNA processing</keyword>
<feature type="domain" description="Exoribonuclease phosphorolytic" evidence="11">
    <location>
        <begin position="60"/>
        <end position="240"/>
    </location>
</feature>
<evidence type="ECO:0000256" key="6">
    <source>
        <dbReference type="ARBA" id="ARBA00022835"/>
    </source>
</evidence>
<evidence type="ECO:0000259" key="12">
    <source>
        <dbReference type="Pfam" id="PF03725"/>
    </source>
</evidence>
<evidence type="ECO:0000256" key="10">
    <source>
        <dbReference type="SAM" id="MobiDB-lite"/>
    </source>
</evidence>
<feature type="compositionally biased region" description="Basic and acidic residues" evidence="10">
    <location>
        <begin position="9"/>
        <end position="20"/>
    </location>
</feature>
<dbReference type="GO" id="GO:0071028">
    <property type="term" value="P:nuclear mRNA surveillance"/>
    <property type="evidence" value="ECO:0000318"/>
    <property type="project" value="GO_Central"/>
</dbReference>
<dbReference type="GO" id="GO:0000177">
    <property type="term" value="C:cytoplasmic exosome (RNase complex)"/>
    <property type="evidence" value="ECO:0000318"/>
    <property type="project" value="GO_Central"/>
</dbReference>
<evidence type="ECO:0000259" key="11">
    <source>
        <dbReference type="Pfam" id="PF01138"/>
    </source>
</evidence>
<evidence type="ECO:0000313" key="14">
    <source>
        <dbReference type="Proteomes" id="UP000001449"/>
    </source>
</evidence>
<dbReference type="RefSeq" id="XP_002296551.1">
    <property type="nucleotide sequence ID" value="XM_002296515.1"/>
</dbReference>
<dbReference type="GO" id="GO:0005730">
    <property type="term" value="C:nucleolus"/>
    <property type="evidence" value="ECO:0007669"/>
    <property type="project" value="UniProtKB-SubCell"/>
</dbReference>
<evidence type="ECO:0000256" key="1">
    <source>
        <dbReference type="ARBA" id="ARBA00004496"/>
    </source>
</evidence>
<keyword evidence="4" id="KW-0963">Cytoplasm</keyword>
<feature type="domain" description="Exoribonuclease phosphorolytic" evidence="12">
    <location>
        <begin position="308"/>
        <end position="355"/>
    </location>
</feature>
<comment type="subcellular location">
    <subcellularLocation>
        <location evidence="1">Cytoplasm</location>
    </subcellularLocation>
    <subcellularLocation>
        <location evidence="2">Nucleus</location>
        <location evidence="2">Nucleolus</location>
    </subcellularLocation>
</comment>
<evidence type="ECO:0000256" key="9">
    <source>
        <dbReference type="ARBA" id="ARBA00030617"/>
    </source>
</evidence>
<dbReference type="GO" id="GO:0034475">
    <property type="term" value="P:U4 snRNA 3'-end processing"/>
    <property type="evidence" value="ECO:0000318"/>
    <property type="project" value="GO_Central"/>
</dbReference>
<dbReference type="GO" id="GO:0071035">
    <property type="term" value="P:nuclear polyadenylation-dependent rRNA catabolic process"/>
    <property type="evidence" value="ECO:0000318"/>
    <property type="project" value="GO_Central"/>
</dbReference>
<dbReference type="STRING" id="35128.B8LBV1"/>
<evidence type="ECO:0000256" key="2">
    <source>
        <dbReference type="ARBA" id="ARBA00004604"/>
    </source>
</evidence>
<dbReference type="Proteomes" id="UP000001449">
    <property type="component" value="Chromosome 11"/>
</dbReference>
<dbReference type="Gene3D" id="3.30.230.70">
    <property type="entry name" value="GHMP Kinase, N-terminal domain"/>
    <property type="match status" value="1"/>
</dbReference>
<dbReference type="SUPFAM" id="SSF55666">
    <property type="entry name" value="Ribonuclease PH domain 2-like"/>
    <property type="match status" value="1"/>
</dbReference>
<evidence type="ECO:0000313" key="13">
    <source>
        <dbReference type="EMBL" id="EED87247.1"/>
    </source>
</evidence>
<dbReference type="Pfam" id="PF01138">
    <property type="entry name" value="RNase_PH"/>
    <property type="match status" value="1"/>
</dbReference>
<comment type="similarity">
    <text evidence="3">Belongs to the RNase PH family.</text>
</comment>
<reference evidence="13 14" key="2">
    <citation type="journal article" date="2008" name="Nature">
        <title>The Phaeodactylum genome reveals the evolutionary history of diatom genomes.</title>
        <authorList>
            <person name="Bowler C."/>
            <person name="Allen A.E."/>
            <person name="Badger J.H."/>
            <person name="Grimwood J."/>
            <person name="Jabbari K."/>
            <person name="Kuo A."/>
            <person name="Maheswari U."/>
            <person name="Martens C."/>
            <person name="Maumus F."/>
            <person name="Otillar R.P."/>
            <person name="Rayko E."/>
            <person name="Salamov A."/>
            <person name="Vandepoele K."/>
            <person name="Beszteri B."/>
            <person name="Gruber A."/>
            <person name="Heijde M."/>
            <person name="Katinka M."/>
            <person name="Mock T."/>
            <person name="Valentin K."/>
            <person name="Verret F."/>
            <person name="Berges J.A."/>
            <person name="Brownlee C."/>
            <person name="Cadoret J.P."/>
            <person name="Chiovitti A."/>
            <person name="Choi C.J."/>
            <person name="Coesel S."/>
            <person name="De Martino A."/>
            <person name="Detter J.C."/>
            <person name="Durkin C."/>
            <person name="Falciatore A."/>
            <person name="Fournet J."/>
            <person name="Haruta M."/>
            <person name="Huysman M.J."/>
            <person name="Jenkins B.D."/>
            <person name="Jiroutova K."/>
            <person name="Jorgensen R.E."/>
            <person name="Joubert Y."/>
            <person name="Kaplan A."/>
            <person name="Kroger N."/>
            <person name="Kroth P.G."/>
            <person name="La Roche J."/>
            <person name="Lindquist E."/>
            <person name="Lommer M."/>
            <person name="Martin-Jezequel V."/>
            <person name="Lopez P.J."/>
            <person name="Lucas S."/>
            <person name="Mangogna M."/>
            <person name="McGinnis K."/>
            <person name="Medlin L.K."/>
            <person name="Montsant A."/>
            <person name="Oudot-Le Secq M.P."/>
            <person name="Napoli C."/>
            <person name="Obornik M."/>
            <person name="Parker M.S."/>
            <person name="Petit J.L."/>
            <person name="Porcel B.M."/>
            <person name="Poulsen N."/>
            <person name="Robison M."/>
            <person name="Rychlewski L."/>
            <person name="Rynearson T.A."/>
            <person name="Schmutz J."/>
            <person name="Shapiro H."/>
            <person name="Siaut M."/>
            <person name="Stanley M."/>
            <person name="Sussman M.R."/>
            <person name="Taylor A.R."/>
            <person name="Vardi A."/>
            <person name="von Dassow P."/>
            <person name="Vyverman W."/>
            <person name="Willis A."/>
            <person name="Wyrwicz L.S."/>
            <person name="Rokhsar D.S."/>
            <person name="Weissenbach J."/>
            <person name="Armbrust E.V."/>
            <person name="Green B.R."/>
            <person name="Van de Peer Y."/>
            <person name="Grigoriev I.V."/>
        </authorList>
    </citation>
    <scope>NUCLEOTIDE SEQUENCE [LARGE SCALE GENOMIC DNA]</scope>
    <source>
        <strain evidence="13 14">CCMP1335</strain>
    </source>
</reference>
<keyword evidence="8" id="KW-0539">Nucleus</keyword>
<dbReference type="GeneID" id="7443290"/>
<accession>B8LBV1</accession>
<dbReference type="HOGENOM" id="CLU_740797_0_0_1"/>
<organism evidence="13 14">
    <name type="scientific">Thalassiosira pseudonana</name>
    <name type="common">Marine diatom</name>
    <name type="synonym">Cyclotella nana</name>
    <dbReference type="NCBI Taxonomy" id="35128"/>
    <lineage>
        <taxon>Eukaryota</taxon>
        <taxon>Sar</taxon>
        <taxon>Stramenopiles</taxon>
        <taxon>Ochrophyta</taxon>
        <taxon>Bacillariophyta</taxon>
        <taxon>Coscinodiscophyceae</taxon>
        <taxon>Thalassiosirophycidae</taxon>
        <taxon>Thalassiosirales</taxon>
        <taxon>Thalassiosiraceae</taxon>
        <taxon>Thalassiosira</taxon>
    </lineage>
</organism>
<dbReference type="PANTHER" id="PTHR11097">
    <property type="entry name" value="EXOSOME COMPLEX EXONUCLEASE RIBOSOMAL RNA PROCESSING PROTEIN"/>
    <property type="match status" value="1"/>
</dbReference>
<dbReference type="InterPro" id="IPR001247">
    <property type="entry name" value="ExoRNase_PH_dom1"/>
</dbReference>
<evidence type="ECO:0000256" key="5">
    <source>
        <dbReference type="ARBA" id="ARBA00022552"/>
    </source>
</evidence>
<dbReference type="GO" id="GO:0016075">
    <property type="term" value="P:rRNA catabolic process"/>
    <property type="evidence" value="ECO:0000318"/>
    <property type="project" value="GO_Central"/>
</dbReference>
<dbReference type="InterPro" id="IPR050590">
    <property type="entry name" value="Exosome_comp_Rrp42_subfam"/>
</dbReference>
<proteinExistence type="inferred from homology"/>
<dbReference type="GO" id="GO:0035925">
    <property type="term" value="F:mRNA 3'-UTR AU-rich region binding"/>
    <property type="evidence" value="ECO:0000318"/>
    <property type="project" value="GO_Central"/>
</dbReference>